<accession>A0ABS2PWV8</accession>
<evidence type="ECO:0000313" key="1">
    <source>
        <dbReference type="EMBL" id="MBM7644517.1"/>
    </source>
</evidence>
<dbReference type="EMBL" id="JAFBER010000003">
    <property type="protein sequence ID" value="MBM7644517.1"/>
    <property type="molecule type" value="Genomic_DNA"/>
</dbReference>
<protein>
    <submittedName>
        <fullName evidence="1">Uncharacterized protein YbbK (DUF523 family)</fullName>
    </submittedName>
</protein>
<name>A0ABS2PWV8_9BACL</name>
<dbReference type="PANTHER" id="PTHR30087">
    <property type="entry name" value="INNER MEMBRANE PROTEIN"/>
    <property type="match status" value="1"/>
</dbReference>
<keyword evidence="2" id="KW-1185">Reference proteome</keyword>
<dbReference type="InterPro" id="IPR007553">
    <property type="entry name" value="2-thiour_desulf"/>
</dbReference>
<gene>
    <name evidence="1" type="ORF">JOD45_000710</name>
</gene>
<proteinExistence type="predicted"/>
<organism evidence="1 2">
    <name type="scientific">Scopulibacillus daqui</name>
    <dbReference type="NCBI Taxonomy" id="1469162"/>
    <lineage>
        <taxon>Bacteria</taxon>
        <taxon>Bacillati</taxon>
        <taxon>Bacillota</taxon>
        <taxon>Bacilli</taxon>
        <taxon>Bacillales</taxon>
        <taxon>Sporolactobacillaceae</taxon>
        <taxon>Scopulibacillus</taxon>
    </lineage>
</organism>
<dbReference type="Proteomes" id="UP000808914">
    <property type="component" value="Unassembled WGS sequence"/>
</dbReference>
<comment type="caution">
    <text evidence="1">The sequence shown here is derived from an EMBL/GenBank/DDBJ whole genome shotgun (WGS) entry which is preliminary data.</text>
</comment>
<sequence>MLEKSGRDVTDLYLKGAYLTLKKAKEVNATTVILKEYSPSCGTSMIYNGDFSGEKTVGNGVTAALLKRNGLQVISEEAFIRYFDE</sequence>
<reference evidence="1 2" key="1">
    <citation type="submission" date="2021-01" db="EMBL/GenBank/DDBJ databases">
        <title>Genomic Encyclopedia of Type Strains, Phase IV (KMG-IV): sequencing the most valuable type-strain genomes for metagenomic binning, comparative biology and taxonomic classification.</title>
        <authorList>
            <person name="Goeker M."/>
        </authorList>
    </citation>
    <scope>NUCLEOTIDE SEQUENCE [LARGE SCALE GENOMIC DNA]</scope>
    <source>
        <strain evidence="1 2">DSM 28236</strain>
    </source>
</reference>
<evidence type="ECO:0000313" key="2">
    <source>
        <dbReference type="Proteomes" id="UP000808914"/>
    </source>
</evidence>
<dbReference type="Pfam" id="PF04463">
    <property type="entry name" value="2-thiour_desulf"/>
    <property type="match status" value="1"/>
</dbReference>
<dbReference type="PANTHER" id="PTHR30087:SF1">
    <property type="entry name" value="HYPOTHETICAL CYTOSOLIC PROTEIN"/>
    <property type="match status" value="1"/>
</dbReference>